<dbReference type="EMBL" id="SRYB01000053">
    <property type="protein sequence ID" value="TGY75722.1"/>
    <property type="molecule type" value="Genomic_DNA"/>
</dbReference>
<protein>
    <submittedName>
        <fullName evidence="1">Uncharacterized protein</fullName>
    </submittedName>
</protein>
<sequence>MDRHSILVAMALVAPIGAVAQVADHDTVAAERGLIEEVAGIKKKTDKFNLYLNMRGDFNAAWRGSTFDEGSFRMKQLRIEMTGQINDWLSYRYRQRLNKGDSESGYRDNVLGSIDYAGIGIRLGKVSFFLGKQCAAYGGIDFNRNPIEVLENPALVEYMGNFMTGVKVAYDFTPSQQLQFQVLNSLTGSSESMYGDYEKSKMPMVYTLNWNGNFNNFYKTRWSASFMNETKGKNLVYFALGNEFRFSDKVSAYADWMYSRQDVDRMGVMTKMVAGADASFNTTKVDYMSALVHVDYRFHPSWNVFCKIICDTSGIYSSHDGLEKGNYCTSWGYLAGLEYYPFKDRTLHFFAAYTGRNYLYTDRAKTFGNKDYFTNSLSVGFIWQMPIF</sequence>
<gene>
    <name evidence="1" type="ORF">E5331_19570</name>
</gene>
<evidence type="ECO:0000313" key="2">
    <source>
        <dbReference type="Proteomes" id="UP000306319"/>
    </source>
</evidence>
<dbReference type="Proteomes" id="UP000306319">
    <property type="component" value="Unassembled WGS sequence"/>
</dbReference>
<accession>A0AC61RCT1</accession>
<comment type="caution">
    <text evidence="1">The sequence shown here is derived from an EMBL/GenBank/DDBJ whole genome shotgun (WGS) entry which is preliminary data.</text>
</comment>
<name>A0AC61RCT1_9BACT</name>
<evidence type="ECO:0000313" key="1">
    <source>
        <dbReference type="EMBL" id="TGY75722.1"/>
    </source>
</evidence>
<keyword evidence="2" id="KW-1185">Reference proteome</keyword>
<proteinExistence type="predicted"/>
<organism evidence="1 2">
    <name type="scientific">Lepagella muris</name>
    <dbReference type="NCBI Taxonomy" id="3032870"/>
    <lineage>
        <taxon>Bacteria</taxon>
        <taxon>Pseudomonadati</taxon>
        <taxon>Bacteroidota</taxon>
        <taxon>Bacteroidia</taxon>
        <taxon>Bacteroidales</taxon>
        <taxon>Muribaculaceae</taxon>
        <taxon>Lepagella</taxon>
    </lineage>
</organism>
<reference evidence="1" key="1">
    <citation type="submission" date="2019-04" db="EMBL/GenBank/DDBJ databases">
        <title>Microbes associate with the intestines of laboratory mice.</title>
        <authorList>
            <person name="Navarre W."/>
            <person name="Wong E."/>
            <person name="Huang K."/>
            <person name="Tropini C."/>
            <person name="Ng K."/>
            <person name="Yu B."/>
        </authorList>
    </citation>
    <scope>NUCLEOTIDE SEQUENCE</scope>
    <source>
        <strain evidence="1">NM04_E33</strain>
    </source>
</reference>